<proteinExistence type="predicted"/>
<evidence type="ECO:0000313" key="2">
    <source>
        <dbReference type="Proteomes" id="UP000249661"/>
    </source>
</evidence>
<name>A0ACD1HLI5_9EURO</name>
<evidence type="ECO:0000313" key="1">
    <source>
        <dbReference type="EMBL" id="RAH74275.1"/>
    </source>
</evidence>
<gene>
    <name evidence="1" type="ORF">BO66DRAFT_388330</name>
</gene>
<organism evidence="1 2">
    <name type="scientific">Aspergillus aculeatinus CBS 121060</name>
    <dbReference type="NCBI Taxonomy" id="1448322"/>
    <lineage>
        <taxon>Eukaryota</taxon>
        <taxon>Fungi</taxon>
        <taxon>Dikarya</taxon>
        <taxon>Ascomycota</taxon>
        <taxon>Pezizomycotina</taxon>
        <taxon>Eurotiomycetes</taxon>
        <taxon>Eurotiomycetidae</taxon>
        <taxon>Eurotiales</taxon>
        <taxon>Aspergillaceae</taxon>
        <taxon>Aspergillus</taxon>
        <taxon>Aspergillus subgen. Circumdati</taxon>
    </lineage>
</organism>
<accession>A0ACD1HLI5</accession>
<dbReference type="Proteomes" id="UP000249661">
    <property type="component" value="Unassembled WGS sequence"/>
</dbReference>
<keyword evidence="2" id="KW-1185">Reference proteome</keyword>
<reference evidence="1" key="1">
    <citation type="submission" date="2018-02" db="EMBL/GenBank/DDBJ databases">
        <title>The genomes of Aspergillus section Nigri reveals drivers in fungal speciation.</title>
        <authorList>
            <consortium name="DOE Joint Genome Institute"/>
            <person name="Vesth T.C."/>
            <person name="Nybo J."/>
            <person name="Theobald S."/>
            <person name="Brandl J."/>
            <person name="Frisvad J.C."/>
            <person name="Nielsen K.F."/>
            <person name="Lyhne E.K."/>
            <person name="Kogle M.E."/>
            <person name="Kuo A."/>
            <person name="Riley R."/>
            <person name="Clum A."/>
            <person name="Nolan M."/>
            <person name="Lipzen A."/>
            <person name="Salamov A."/>
            <person name="Henrissat B."/>
            <person name="Wiebenga A."/>
            <person name="De vries R.P."/>
            <person name="Grigoriev I.V."/>
            <person name="Mortensen U.H."/>
            <person name="Andersen M.R."/>
            <person name="Baker S.E."/>
        </authorList>
    </citation>
    <scope>NUCLEOTIDE SEQUENCE</scope>
    <source>
        <strain evidence="1">CBS 121060</strain>
    </source>
</reference>
<sequence length="559" mass="62304">MSSSDPPPSCSTPKPFSLSLGKGSPNGDSGNPPKKPTTFNLKSTKPTDPSSSSSTRSLPLAARGGRPTPRQLHHDDDSDDDDDAAPAHEEVTGFDTVTGGAISAADAAANQPLVIPVTSTNNWRDRPGISRRAAPAQQRGTKNLLPKEVQAIQEAQRRGEIAGATVETEGPSTAYGLSFAAAKKQDLDGEQEMEDVGPQKAADEERDRAAPMTQDEIALQALIRESKGETAEGGRSDLVIEAAAAAGSAAGEFGETSSFRADIASRPESATLDQYNAIPVEEFGAALLRGMGWKEGQAVGKGKYGGATANQGNKARVPERRPGFLGIGAKDVSGGKGAEAELGAWGKAAMRKGSRKAGQEGGMNTEGVYMPVMMRNTKTGEFITEEELSTMKKEAKKQTDDDEWKARRDRNLERSSRRDRDDRPRESDRDFRRRDYDDDRRKNGSSRRDRSRSSSDQHSRRRRYEDDGSDSRDDRYYRERDRDRDRDSRRDRDRDRERDRDSDRNRDRERDRDRSHRSRDDDRYSSRYSSSNTSSRHRDRDRDRDSDRDSHRRRRYDDR</sequence>
<protein>
    <submittedName>
        <fullName evidence="1">Uncharacterized protein</fullName>
    </submittedName>
</protein>
<dbReference type="EMBL" id="KZ824936">
    <property type="protein sequence ID" value="RAH74275.1"/>
    <property type="molecule type" value="Genomic_DNA"/>
</dbReference>